<name>A0ABW3MJ20_9PSEU</name>
<keyword evidence="2" id="KW-1185">Reference proteome</keyword>
<reference evidence="2" key="1">
    <citation type="journal article" date="2019" name="Int. J. Syst. Evol. Microbiol.">
        <title>The Global Catalogue of Microorganisms (GCM) 10K type strain sequencing project: providing services to taxonomists for standard genome sequencing and annotation.</title>
        <authorList>
            <consortium name="The Broad Institute Genomics Platform"/>
            <consortium name="The Broad Institute Genome Sequencing Center for Infectious Disease"/>
            <person name="Wu L."/>
            <person name="Ma J."/>
        </authorList>
    </citation>
    <scope>NUCLEOTIDE SEQUENCE [LARGE SCALE GENOMIC DNA]</scope>
    <source>
        <strain evidence="2">JCM 31486</strain>
    </source>
</reference>
<gene>
    <name evidence="1" type="ORF">ACFQ1S_30800</name>
</gene>
<protein>
    <recommendedName>
        <fullName evidence="3">Lipocalin-like domain-containing protein</fullName>
    </recommendedName>
</protein>
<sequence length="126" mass="13183">RTSGSSDSGPSDVTVADLAGDWEGSYTCGQGETGLKLTIGQPDSTGSAETTFTFFPLATNGSAASGSYAMRLGDSGGQFKFTQDHWIDQPQGYEMVDLLVQGSPSKDRISGKVVDPACTTFTVSRK</sequence>
<feature type="non-terminal residue" evidence="1">
    <location>
        <position position="1"/>
    </location>
</feature>
<proteinExistence type="predicted"/>
<comment type="caution">
    <text evidence="1">The sequence shown here is derived from an EMBL/GenBank/DDBJ whole genome shotgun (WGS) entry which is preliminary data.</text>
</comment>
<dbReference type="EMBL" id="JBHTIS010002282">
    <property type="protein sequence ID" value="MFD1049604.1"/>
    <property type="molecule type" value="Genomic_DNA"/>
</dbReference>
<evidence type="ECO:0000313" key="2">
    <source>
        <dbReference type="Proteomes" id="UP001597045"/>
    </source>
</evidence>
<evidence type="ECO:0008006" key="3">
    <source>
        <dbReference type="Google" id="ProtNLM"/>
    </source>
</evidence>
<accession>A0ABW3MJ20</accession>
<dbReference type="Proteomes" id="UP001597045">
    <property type="component" value="Unassembled WGS sequence"/>
</dbReference>
<evidence type="ECO:0000313" key="1">
    <source>
        <dbReference type="EMBL" id="MFD1049604.1"/>
    </source>
</evidence>
<organism evidence="1 2">
    <name type="scientific">Kibdelosporangium lantanae</name>
    <dbReference type="NCBI Taxonomy" id="1497396"/>
    <lineage>
        <taxon>Bacteria</taxon>
        <taxon>Bacillati</taxon>
        <taxon>Actinomycetota</taxon>
        <taxon>Actinomycetes</taxon>
        <taxon>Pseudonocardiales</taxon>
        <taxon>Pseudonocardiaceae</taxon>
        <taxon>Kibdelosporangium</taxon>
    </lineage>
</organism>